<dbReference type="PANTHER" id="PTHR32309">
    <property type="entry name" value="TYROSINE-PROTEIN KINASE"/>
    <property type="match status" value="1"/>
</dbReference>
<feature type="transmembrane region" description="Helical" evidence="6">
    <location>
        <begin position="20"/>
        <end position="43"/>
    </location>
</feature>
<dbReference type="Gene3D" id="3.30.1890.10">
    <property type="entry name" value="FepE-like"/>
    <property type="match status" value="1"/>
</dbReference>
<evidence type="ECO:0000256" key="5">
    <source>
        <dbReference type="ARBA" id="ARBA00023136"/>
    </source>
</evidence>
<comment type="subcellular location">
    <subcellularLocation>
        <location evidence="1">Cell membrane</location>
        <topology evidence="1">Multi-pass membrane protein</topology>
    </subcellularLocation>
</comment>
<evidence type="ECO:0000259" key="8">
    <source>
        <dbReference type="Pfam" id="PF13807"/>
    </source>
</evidence>
<evidence type="ECO:0000313" key="9">
    <source>
        <dbReference type="EMBL" id="GAU09863.1"/>
    </source>
</evidence>
<keyword evidence="4 6" id="KW-1133">Transmembrane helix</keyword>
<dbReference type="GO" id="GO:0005886">
    <property type="term" value="C:plasma membrane"/>
    <property type="evidence" value="ECO:0007669"/>
    <property type="project" value="UniProtKB-SubCell"/>
</dbReference>
<dbReference type="EMBL" id="BDFE01000020">
    <property type="protein sequence ID" value="GAU09863.1"/>
    <property type="molecule type" value="Genomic_DNA"/>
</dbReference>
<comment type="caution">
    <text evidence="9">The sequence shown here is derived from an EMBL/GenBank/DDBJ whole genome shotgun (WGS) entry which is preliminary data.</text>
</comment>
<feature type="transmembrane region" description="Helical" evidence="6">
    <location>
        <begin position="306"/>
        <end position="329"/>
    </location>
</feature>
<gene>
    <name evidence="9" type="ORF">DPF_2599</name>
</gene>
<keyword evidence="10" id="KW-1185">Reference proteome</keyword>
<dbReference type="InterPro" id="IPR032807">
    <property type="entry name" value="GNVR"/>
</dbReference>
<dbReference type="AlphaFoldDB" id="A0A194AKM1"/>
<evidence type="ECO:0000313" key="10">
    <source>
        <dbReference type="Proteomes" id="UP000095200"/>
    </source>
</evidence>
<sequence>MSTGMDDDEIDLLDLWRVLVAGKWIVLGVTLCCVLAGVGYAFLVTPVFQVQTYFLPPTIKDIAELNRAVDMGGDGVPLTDNSTRYTPEYVYDFFLRNLRSRDLRQSFAEKAGPLNVGELHLEKVGGKRSKDKAFYVLSCTSHDPEKAAQGVNGFVAHVMEHTRQTLIGDVLSMRNDRITFLKNSIAAKRKYGKEKREDQIARLNESLEIARALHITEDKFSGSNISSAAIYDLGVAYLRGTKALEAEIAALQNRKTDDPFIEGLRELQEQLDAVSKIAIRPDNVRVAQVDQPALVPSKPIKPKKQLIVALSGVGGLFLGFFAVFFLNFLKKAKGEGESAAA</sequence>
<dbReference type="Proteomes" id="UP000095200">
    <property type="component" value="Unassembled WGS sequence"/>
</dbReference>
<protein>
    <submittedName>
        <fullName evidence="9">Chain-length determining protein</fullName>
    </submittedName>
</protein>
<organism evidence="9 10">
    <name type="scientific">Desulfoplanes formicivorans</name>
    <dbReference type="NCBI Taxonomy" id="1592317"/>
    <lineage>
        <taxon>Bacteria</taxon>
        <taxon>Pseudomonadati</taxon>
        <taxon>Thermodesulfobacteriota</taxon>
        <taxon>Desulfovibrionia</taxon>
        <taxon>Desulfovibrionales</taxon>
        <taxon>Desulfoplanaceae</taxon>
        <taxon>Desulfoplanes</taxon>
    </lineage>
</organism>
<dbReference type="Pfam" id="PF13807">
    <property type="entry name" value="GNVR"/>
    <property type="match status" value="1"/>
</dbReference>
<evidence type="ECO:0000256" key="3">
    <source>
        <dbReference type="ARBA" id="ARBA00022692"/>
    </source>
</evidence>
<evidence type="ECO:0000256" key="1">
    <source>
        <dbReference type="ARBA" id="ARBA00004651"/>
    </source>
</evidence>
<feature type="domain" description="Polysaccharide chain length determinant N-terminal" evidence="7">
    <location>
        <begin position="8"/>
        <end position="109"/>
    </location>
</feature>
<name>A0A194AKM1_9BACT</name>
<proteinExistence type="predicted"/>
<evidence type="ECO:0000256" key="4">
    <source>
        <dbReference type="ARBA" id="ARBA00022989"/>
    </source>
</evidence>
<evidence type="ECO:0000256" key="2">
    <source>
        <dbReference type="ARBA" id="ARBA00022475"/>
    </source>
</evidence>
<accession>A0A194AKM1</accession>
<feature type="domain" description="Tyrosine-protein kinase G-rich" evidence="8">
    <location>
        <begin position="268"/>
        <end position="325"/>
    </location>
</feature>
<dbReference type="Pfam" id="PF02706">
    <property type="entry name" value="Wzz"/>
    <property type="match status" value="1"/>
</dbReference>
<dbReference type="InterPro" id="IPR050445">
    <property type="entry name" value="Bact_polysacc_biosynth/exp"/>
</dbReference>
<keyword evidence="5 6" id="KW-0472">Membrane</keyword>
<dbReference type="GO" id="GO:0004713">
    <property type="term" value="F:protein tyrosine kinase activity"/>
    <property type="evidence" value="ECO:0007669"/>
    <property type="project" value="TreeGrafter"/>
</dbReference>
<keyword evidence="3 6" id="KW-0812">Transmembrane</keyword>
<dbReference type="STRING" id="1592317.DPF_2599"/>
<evidence type="ECO:0000256" key="6">
    <source>
        <dbReference type="SAM" id="Phobius"/>
    </source>
</evidence>
<dbReference type="InterPro" id="IPR003856">
    <property type="entry name" value="LPS_length_determ_N"/>
</dbReference>
<reference evidence="10" key="1">
    <citation type="submission" date="2016-06" db="EMBL/GenBank/DDBJ databases">
        <title>Draft genome sequence of Desulfoplanes formicivorans strain Pf12B.</title>
        <authorList>
            <person name="Watanabe M."/>
            <person name="Kojima H."/>
            <person name="Fukui M."/>
        </authorList>
    </citation>
    <scope>NUCLEOTIDE SEQUENCE [LARGE SCALE GENOMIC DNA]</scope>
    <source>
        <strain evidence="10">Pf12B</strain>
    </source>
</reference>
<keyword evidence="2" id="KW-1003">Cell membrane</keyword>
<dbReference type="PANTHER" id="PTHR32309:SF13">
    <property type="entry name" value="FERRIC ENTEROBACTIN TRANSPORT PROTEIN FEPE"/>
    <property type="match status" value="1"/>
</dbReference>
<dbReference type="SUPFAM" id="SSF160355">
    <property type="entry name" value="Bacterial polysaccharide co-polymerase-like"/>
    <property type="match status" value="1"/>
</dbReference>
<evidence type="ECO:0000259" key="7">
    <source>
        <dbReference type="Pfam" id="PF02706"/>
    </source>
</evidence>